<evidence type="ECO:0000256" key="1">
    <source>
        <dbReference type="ARBA" id="ARBA00022857"/>
    </source>
</evidence>
<evidence type="ECO:0000313" key="5">
    <source>
        <dbReference type="Proteomes" id="UP001396334"/>
    </source>
</evidence>
<sequence length="324" mass="35505">MSGSGMVVCVTGASGYIASWLVKLLLQRGYTVKATVRDPSDPKKSEHLLALDGAKERLHLFKAELLDEGAFDSVVDGCVAVFHTASPLFTNFKDPQAELIDPAVKGTLNVLRSCAKVPSIKRVILTSSLAAVVFNGRPLTPDVVVDDTWFSDPAFCEKSKLWYMLSKTLAEEAAWKFTKENGMDMVTVNPGLVIGPLLQPTLNTSVELISKLLMGPETFPNVSYNLIDVRDVANAHVLAFETSSACGRYLLAERTVHFSEIVEALRKLYPSLSLPKKCADEKLGMPTFQTSKEKAKRLGVIFTPMEVSLKETIESLKQKNFFGG</sequence>
<name>A0ABR2TYQ3_9ROSI</name>
<proteinExistence type="predicted"/>
<dbReference type="Proteomes" id="UP001396334">
    <property type="component" value="Unassembled WGS sequence"/>
</dbReference>
<feature type="domain" description="NAD-dependent epimerase/dehydratase" evidence="3">
    <location>
        <begin position="8"/>
        <end position="242"/>
    </location>
</feature>
<evidence type="ECO:0000259" key="3">
    <source>
        <dbReference type="Pfam" id="PF01370"/>
    </source>
</evidence>
<dbReference type="InterPro" id="IPR001509">
    <property type="entry name" value="Epimerase_deHydtase"/>
</dbReference>
<comment type="caution">
    <text evidence="4">The sequence shown here is derived from an EMBL/GenBank/DDBJ whole genome shotgun (WGS) entry which is preliminary data.</text>
</comment>
<evidence type="ECO:0000256" key="2">
    <source>
        <dbReference type="ARBA" id="ARBA00023002"/>
    </source>
</evidence>
<dbReference type="SUPFAM" id="SSF51735">
    <property type="entry name" value="NAD(P)-binding Rossmann-fold domains"/>
    <property type="match status" value="1"/>
</dbReference>
<dbReference type="PANTHER" id="PTHR10366">
    <property type="entry name" value="NAD DEPENDENT EPIMERASE/DEHYDRATASE"/>
    <property type="match status" value="1"/>
</dbReference>
<reference evidence="4 5" key="1">
    <citation type="journal article" date="2024" name="G3 (Bethesda)">
        <title>Genome assembly of Hibiscus sabdariffa L. provides insights into metabolisms of medicinal natural products.</title>
        <authorList>
            <person name="Kim T."/>
        </authorList>
    </citation>
    <scope>NUCLEOTIDE SEQUENCE [LARGE SCALE GENOMIC DNA]</scope>
    <source>
        <strain evidence="4">TK-2024</strain>
        <tissue evidence="4">Old leaves</tissue>
    </source>
</reference>
<dbReference type="CDD" id="cd08958">
    <property type="entry name" value="FR_SDR_e"/>
    <property type="match status" value="1"/>
</dbReference>
<accession>A0ABR2TYQ3</accession>
<keyword evidence="5" id="KW-1185">Reference proteome</keyword>
<evidence type="ECO:0000313" key="4">
    <source>
        <dbReference type="EMBL" id="KAK9042512.1"/>
    </source>
</evidence>
<dbReference type="InterPro" id="IPR036291">
    <property type="entry name" value="NAD(P)-bd_dom_sf"/>
</dbReference>
<organism evidence="4 5">
    <name type="scientific">Hibiscus sabdariffa</name>
    <name type="common">roselle</name>
    <dbReference type="NCBI Taxonomy" id="183260"/>
    <lineage>
        <taxon>Eukaryota</taxon>
        <taxon>Viridiplantae</taxon>
        <taxon>Streptophyta</taxon>
        <taxon>Embryophyta</taxon>
        <taxon>Tracheophyta</taxon>
        <taxon>Spermatophyta</taxon>
        <taxon>Magnoliopsida</taxon>
        <taxon>eudicotyledons</taxon>
        <taxon>Gunneridae</taxon>
        <taxon>Pentapetalae</taxon>
        <taxon>rosids</taxon>
        <taxon>malvids</taxon>
        <taxon>Malvales</taxon>
        <taxon>Malvaceae</taxon>
        <taxon>Malvoideae</taxon>
        <taxon>Hibiscus</taxon>
    </lineage>
</organism>
<keyword evidence="1" id="KW-0521">NADP</keyword>
<dbReference type="PANTHER" id="PTHR10366:SF842">
    <property type="entry name" value="CINNAMOYL-COA REDUCTASE 1-LIKE"/>
    <property type="match status" value="1"/>
</dbReference>
<gene>
    <name evidence="4" type="ORF">V6N11_017581</name>
</gene>
<dbReference type="Gene3D" id="3.40.50.720">
    <property type="entry name" value="NAD(P)-binding Rossmann-like Domain"/>
    <property type="match status" value="1"/>
</dbReference>
<protein>
    <recommendedName>
        <fullName evidence="3">NAD-dependent epimerase/dehydratase domain-containing protein</fullName>
    </recommendedName>
</protein>
<dbReference type="Pfam" id="PF01370">
    <property type="entry name" value="Epimerase"/>
    <property type="match status" value="1"/>
</dbReference>
<dbReference type="InterPro" id="IPR050425">
    <property type="entry name" value="NAD(P)_dehydrat-like"/>
</dbReference>
<dbReference type="EMBL" id="JBBPBN010000004">
    <property type="protein sequence ID" value="KAK9042512.1"/>
    <property type="molecule type" value="Genomic_DNA"/>
</dbReference>
<keyword evidence="2" id="KW-0560">Oxidoreductase</keyword>